<dbReference type="RefSeq" id="WP_125120357.1">
    <property type="nucleotide sequence ID" value="NZ_AP019309.1"/>
</dbReference>
<evidence type="ECO:0000313" key="1">
    <source>
        <dbReference type="EMBL" id="BBH27654.1"/>
    </source>
</evidence>
<keyword evidence="2" id="KW-1185">Reference proteome</keyword>
<organism evidence="1 2">
    <name type="scientific">Intestinibaculum porci</name>
    <dbReference type="NCBI Taxonomy" id="2487118"/>
    <lineage>
        <taxon>Bacteria</taxon>
        <taxon>Bacillati</taxon>
        <taxon>Bacillota</taxon>
        <taxon>Erysipelotrichia</taxon>
        <taxon>Erysipelotrichales</taxon>
        <taxon>Erysipelotrichaceae</taxon>
        <taxon>Intestinibaculum</taxon>
    </lineage>
</organism>
<dbReference type="EMBL" id="AP019309">
    <property type="protein sequence ID" value="BBH27654.1"/>
    <property type="molecule type" value="Genomic_DNA"/>
</dbReference>
<dbReference type="KEGG" id="ebm:SG0102_25880"/>
<protein>
    <recommendedName>
        <fullName evidence="3">Nucleoid-associated protein</fullName>
    </recommendedName>
</protein>
<dbReference type="OrthoDB" id="3171075at2"/>
<dbReference type="InParanoid" id="A0A3G9JXY0"/>
<evidence type="ECO:0000313" key="2">
    <source>
        <dbReference type="Proteomes" id="UP000268059"/>
    </source>
</evidence>
<gene>
    <name evidence="1" type="ORF">SG0102_25880</name>
</gene>
<proteinExistence type="predicted"/>
<dbReference type="AlphaFoldDB" id="A0A3G9JXY0"/>
<accession>A0A3G9JXY0</accession>
<sequence>MNTIVINKILVHMIDFEHRKIHLSDEFATLNDTTQDYYQKKVEKGLNSNQIKQVVVGSMHEMMLRANQMIENDEKFKEQAKEVTEKFFKLGSVIEGMPNCMVLHVDCYKDGDRVVAALKLNYKFVPVSVLDPDNVRISRAQTLPGIGAPVDEAIIVNIDRHSLYLIEKKYAIDGKLDTYLNTQWIKGEEKLTDRQKVSAMTKVVKKAEANYSVKDSQAIALMKQQLNQKVMHQEVIKPIEIVQQVLASNDQAAEESKENLKNLGVDSEDTINANTLTSAIEKCKITTDTDMSVTVSVEDYVNKNNIEIRENTDGTSDIILSHINEINVR</sequence>
<dbReference type="Proteomes" id="UP000268059">
    <property type="component" value="Chromosome"/>
</dbReference>
<name>A0A3G9JXY0_9FIRM</name>
<evidence type="ECO:0008006" key="3">
    <source>
        <dbReference type="Google" id="ProtNLM"/>
    </source>
</evidence>
<reference evidence="1 2" key="1">
    <citation type="submission" date="2018-11" db="EMBL/GenBank/DDBJ databases">
        <title>Novel Erysipelotrichaceae bacterium isolated from small intestine of a swine.</title>
        <authorList>
            <person name="Kim J.S."/>
            <person name="Choe H."/>
            <person name="Lee Y.R."/>
            <person name="Kim K.M."/>
            <person name="Park D.S."/>
        </authorList>
    </citation>
    <scope>NUCLEOTIDE SEQUENCE [LARGE SCALE GENOMIC DNA]</scope>
    <source>
        <strain evidence="1 2">SG0102</strain>
    </source>
</reference>